<dbReference type="EMBL" id="RPFJ01000001">
    <property type="protein sequence ID" value="RPE00794.1"/>
    <property type="molecule type" value="Genomic_DNA"/>
</dbReference>
<name>A0A3N4PMK3_9FLAO</name>
<organism evidence="3 4">
    <name type="scientific">Aureibaculum marinum</name>
    <dbReference type="NCBI Taxonomy" id="2487930"/>
    <lineage>
        <taxon>Bacteria</taxon>
        <taxon>Pseudomonadati</taxon>
        <taxon>Bacteroidota</taxon>
        <taxon>Flavobacteriia</taxon>
        <taxon>Flavobacteriales</taxon>
        <taxon>Flavobacteriaceae</taxon>
        <taxon>Aureibaculum</taxon>
    </lineage>
</organism>
<evidence type="ECO:0000256" key="1">
    <source>
        <dbReference type="ARBA" id="ARBA00007613"/>
    </source>
</evidence>
<gene>
    <name evidence="3" type="ORF">EGM88_00130</name>
</gene>
<accession>A0A3N4PMK3</accession>
<reference evidence="3 4" key="1">
    <citation type="submission" date="2018-11" db="EMBL/GenBank/DDBJ databases">
        <title>Aureibaculum marinum gen. nov., sp. nov., a member of the family Flavobacteriaceae isolated from the Bohai Sea.</title>
        <authorList>
            <person name="Ji X."/>
        </authorList>
    </citation>
    <scope>NUCLEOTIDE SEQUENCE [LARGE SCALE GENOMIC DNA]</scope>
    <source>
        <strain evidence="3 4">BH-SD17</strain>
    </source>
</reference>
<keyword evidence="4" id="KW-1185">Reference proteome</keyword>
<dbReference type="Gene3D" id="1.20.1600.10">
    <property type="entry name" value="Outer membrane efflux proteins (OEP)"/>
    <property type="match status" value="1"/>
</dbReference>
<comment type="caution">
    <text evidence="3">The sequence shown here is derived from an EMBL/GenBank/DDBJ whole genome shotgun (WGS) entry which is preliminary data.</text>
</comment>
<dbReference type="SUPFAM" id="SSF56954">
    <property type="entry name" value="Outer membrane efflux proteins (OEP)"/>
    <property type="match status" value="1"/>
</dbReference>
<evidence type="ECO:0000256" key="2">
    <source>
        <dbReference type="SAM" id="Coils"/>
    </source>
</evidence>
<dbReference type="Gene3D" id="2.20.200.10">
    <property type="entry name" value="Outer membrane efflux proteins (OEP)"/>
    <property type="match status" value="1"/>
</dbReference>
<protein>
    <submittedName>
        <fullName evidence="3">TolC family protein</fullName>
    </submittedName>
</protein>
<dbReference type="OrthoDB" id="9770517at2"/>
<dbReference type="AlphaFoldDB" id="A0A3N4PMK3"/>
<dbReference type="PANTHER" id="PTHR30203:SF33">
    <property type="entry name" value="BLR4455 PROTEIN"/>
    <property type="match status" value="1"/>
</dbReference>
<evidence type="ECO:0000313" key="4">
    <source>
        <dbReference type="Proteomes" id="UP000270856"/>
    </source>
</evidence>
<sequence length="218" mass="24344">MIIFWALLPSAIKRSSLNKQVAYSNLKIGFPASLLRNQLDIQEAELVFRSSFEDVNLAKIYFYPSLTITTNGGISSLSLSDFFDNSVFYNLIGGLTQPIFANGANKATLKINKSMQQQSFYDYKAAWLNAGSEVSNALYSYNKTKEKQDSRAHQIAALEKSVEFTEALLEYSSSTNYTDVLTTKNSLLSAQLEGVEDKKEELQAIIELYRALGGGWQN</sequence>
<proteinExistence type="inferred from homology"/>
<dbReference type="Pfam" id="PF02321">
    <property type="entry name" value="OEP"/>
    <property type="match status" value="1"/>
</dbReference>
<dbReference type="PANTHER" id="PTHR30203">
    <property type="entry name" value="OUTER MEMBRANE CATION EFFLUX PROTEIN"/>
    <property type="match status" value="1"/>
</dbReference>
<evidence type="ECO:0000313" key="3">
    <source>
        <dbReference type="EMBL" id="RPE00794.1"/>
    </source>
</evidence>
<dbReference type="InterPro" id="IPR010131">
    <property type="entry name" value="MdtP/NodT-like"/>
</dbReference>
<dbReference type="Proteomes" id="UP000270856">
    <property type="component" value="Unassembled WGS sequence"/>
</dbReference>
<keyword evidence="2" id="KW-0175">Coiled coil</keyword>
<feature type="coiled-coil region" evidence="2">
    <location>
        <begin position="185"/>
        <end position="212"/>
    </location>
</feature>
<dbReference type="InterPro" id="IPR003423">
    <property type="entry name" value="OMP_efflux"/>
</dbReference>
<comment type="similarity">
    <text evidence="1">Belongs to the outer membrane factor (OMF) (TC 1.B.17) family.</text>
</comment>
<dbReference type="GO" id="GO:0015562">
    <property type="term" value="F:efflux transmembrane transporter activity"/>
    <property type="evidence" value="ECO:0007669"/>
    <property type="project" value="InterPro"/>
</dbReference>